<reference evidence="7 8" key="1">
    <citation type="journal article" date="2018" name="Microbiome">
        <title>Fine metagenomic profile of the Mediterranean stratified and mixed water columns revealed by assembly and recruitment.</title>
        <authorList>
            <person name="Haro-Moreno J.M."/>
            <person name="Lopez-Perez M."/>
            <person name="De La Torre J.R."/>
            <person name="Picazo A."/>
            <person name="Camacho A."/>
            <person name="Rodriguez-Valera F."/>
        </authorList>
    </citation>
    <scope>NUCLEOTIDE SEQUENCE [LARGE SCALE GENOMIC DNA]</scope>
    <source>
        <strain evidence="7">MED-G57</strain>
    </source>
</reference>
<evidence type="ECO:0000256" key="4">
    <source>
        <dbReference type="ARBA" id="ARBA00025211"/>
    </source>
</evidence>
<evidence type="ECO:0000259" key="6">
    <source>
        <dbReference type="Pfam" id="PF00676"/>
    </source>
</evidence>
<evidence type="ECO:0000313" key="7">
    <source>
        <dbReference type="EMBL" id="RCL73905.1"/>
    </source>
</evidence>
<keyword evidence="2" id="KW-0560">Oxidoreductase</keyword>
<protein>
    <submittedName>
        <fullName evidence="7">Thiamine pyrophosphate-dependent dehydrogenase E1 component subunit alpha</fullName>
    </submittedName>
</protein>
<dbReference type="SUPFAM" id="SSF52518">
    <property type="entry name" value="Thiamin diphosphate-binding fold (THDP-binding)"/>
    <property type="match status" value="1"/>
</dbReference>
<comment type="function">
    <text evidence="4">The pyruvate dehydrogenase complex catalyzes the overall conversion of pyruvate to acetyl-CoA and CO(2). It contains multiple copies of three enzymatic components: pyruvate dehydrogenase (E1), dihydrolipoamide acetyltransferase (E2) and lipoamide dehydrogenase (E3).</text>
</comment>
<evidence type="ECO:0000256" key="2">
    <source>
        <dbReference type="ARBA" id="ARBA00023002"/>
    </source>
</evidence>
<comment type="cofactor">
    <cofactor evidence="1">
        <name>thiamine diphosphate</name>
        <dbReference type="ChEBI" id="CHEBI:58937"/>
    </cofactor>
</comment>
<comment type="caution">
    <text evidence="7">The sequence shown here is derived from an EMBL/GenBank/DDBJ whole genome shotgun (WGS) entry which is preliminary data.</text>
</comment>
<dbReference type="Gene3D" id="3.40.50.970">
    <property type="match status" value="1"/>
</dbReference>
<evidence type="ECO:0000256" key="3">
    <source>
        <dbReference type="ARBA" id="ARBA00023052"/>
    </source>
</evidence>
<sequence length="333" mass="36979">MPKNTHIKNNLSDEDIKRLHRKMLLIRKCEEHLGEATKSGAFPGAVHLYIGQEAIAVPLCDQLDNTDWISSTHRGHGHFLAKGGNVRQMMAEIYGKSTGICGGKGGSMHVADFKKGIIGANGVVAGGMGLAVGAALAAKMDKKGAVSVIFFGDGAANQGVLMEALNISSLWNLPMIFICENNQYSEFTHTSEVTSGKISDRARPFNIPVYDIDGNNVIDMWQAASDAVRRGRNDQGPTFIEAHTYRQRGHVEFEYTFLSRSYRDQSEVDLWKRDNKDPLLRFETYLLEQSIFIKKDLKKIHKEVQDEVNEAVNFALDSPEPDPKTAMLHMIEG</sequence>
<gene>
    <name evidence="7" type="ORF">DBW71_02205</name>
</gene>
<dbReference type="GO" id="GO:0004739">
    <property type="term" value="F:pyruvate dehydrogenase (acetyl-transferring) activity"/>
    <property type="evidence" value="ECO:0007669"/>
    <property type="project" value="UniProtKB-EC"/>
</dbReference>
<dbReference type="InterPro" id="IPR029061">
    <property type="entry name" value="THDP-binding"/>
</dbReference>
<dbReference type="EMBL" id="QOQD01000004">
    <property type="protein sequence ID" value="RCL73905.1"/>
    <property type="molecule type" value="Genomic_DNA"/>
</dbReference>
<dbReference type="GO" id="GO:0006086">
    <property type="term" value="P:pyruvate decarboxylation to acetyl-CoA"/>
    <property type="evidence" value="ECO:0007669"/>
    <property type="project" value="TreeGrafter"/>
</dbReference>
<feature type="domain" description="Dehydrogenase E1 component" evidence="6">
    <location>
        <begin position="21"/>
        <end position="324"/>
    </location>
</feature>
<dbReference type="Pfam" id="PF00676">
    <property type="entry name" value="E1_dh"/>
    <property type="match status" value="1"/>
</dbReference>
<evidence type="ECO:0000256" key="5">
    <source>
        <dbReference type="ARBA" id="ARBA00051231"/>
    </source>
</evidence>
<evidence type="ECO:0000313" key="8">
    <source>
        <dbReference type="Proteomes" id="UP000253570"/>
    </source>
</evidence>
<comment type="catalytic activity">
    <reaction evidence="5">
        <text>N(6)-[(R)-lipoyl]-L-lysyl-[protein] + pyruvate + H(+) = N(6)-[(R)-S(8)-acetyldihydrolipoyl]-L-lysyl-[protein] + CO2</text>
        <dbReference type="Rhea" id="RHEA:19189"/>
        <dbReference type="Rhea" id="RHEA-COMP:10474"/>
        <dbReference type="Rhea" id="RHEA-COMP:10478"/>
        <dbReference type="ChEBI" id="CHEBI:15361"/>
        <dbReference type="ChEBI" id="CHEBI:15378"/>
        <dbReference type="ChEBI" id="CHEBI:16526"/>
        <dbReference type="ChEBI" id="CHEBI:83099"/>
        <dbReference type="ChEBI" id="CHEBI:83111"/>
        <dbReference type="EC" id="1.2.4.1"/>
    </reaction>
</comment>
<dbReference type="InterPro" id="IPR001017">
    <property type="entry name" value="DH_E1"/>
</dbReference>
<name>A0A368DRQ4_9PROT</name>
<dbReference type="InterPro" id="IPR050642">
    <property type="entry name" value="PDH_E1_Alpha_Subunit"/>
</dbReference>
<dbReference type="PANTHER" id="PTHR11516:SF60">
    <property type="entry name" value="PYRUVATE DEHYDROGENASE E1 COMPONENT SUBUNIT ALPHA"/>
    <property type="match status" value="1"/>
</dbReference>
<evidence type="ECO:0000256" key="1">
    <source>
        <dbReference type="ARBA" id="ARBA00001964"/>
    </source>
</evidence>
<dbReference type="Proteomes" id="UP000253570">
    <property type="component" value="Unassembled WGS sequence"/>
</dbReference>
<organism evidence="7 8">
    <name type="scientific">PS1 clade bacterium</name>
    <dbReference type="NCBI Taxonomy" id="2175152"/>
    <lineage>
        <taxon>Bacteria</taxon>
        <taxon>Pseudomonadati</taxon>
        <taxon>Pseudomonadota</taxon>
        <taxon>Alphaproteobacteria</taxon>
        <taxon>PS1 clade</taxon>
    </lineage>
</organism>
<accession>A0A368DRQ4</accession>
<dbReference type="PANTHER" id="PTHR11516">
    <property type="entry name" value="PYRUVATE DEHYDROGENASE E1 COMPONENT, ALPHA SUBUNIT BACTERIAL AND ORGANELLAR"/>
    <property type="match status" value="1"/>
</dbReference>
<dbReference type="CDD" id="cd02000">
    <property type="entry name" value="TPP_E1_PDC_ADC_BCADC"/>
    <property type="match status" value="1"/>
</dbReference>
<keyword evidence="3" id="KW-0786">Thiamine pyrophosphate</keyword>
<dbReference type="AlphaFoldDB" id="A0A368DRQ4"/>
<proteinExistence type="predicted"/>